<dbReference type="SUPFAM" id="SSF56300">
    <property type="entry name" value="Metallo-dependent phosphatases"/>
    <property type="match status" value="1"/>
</dbReference>
<dbReference type="InterPro" id="IPR038607">
    <property type="entry name" value="PhoD-like_sf"/>
</dbReference>
<evidence type="ECO:0000313" key="3">
    <source>
        <dbReference type="Proteomes" id="UP000241346"/>
    </source>
</evidence>
<dbReference type="PANTHER" id="PTHR37031">
    <property type="entry name" value="METALLOPHOSPHATASE BINDING DOMAIN PROTEIN"/>
    <property type="match status" value="1"/>
</dbReference>
<reference evidence="2 3" key="1">
    <citation type="submission" date="2018-03" db="EMBL/GenBank/DDBJ databases">
        <title>Whole genome sequencing of Histamine producing bacteria.</title>
        <authorList>
            <person name="Butler K."/>
        </authorList>
    </citation>
    <scope>NUCLEOTIDE SEQUENCE [LARGE SCALE GENOMIC DNA]</scope>
    <source>
        <strain evidence="2 3">DSM 19138</strain>
    </source>
</reference>
<evidence type="ECO:0000259" key="1">
    <source>
        <dbReference type="Pfam" id="PF09423"/>
    </source>
</evidence>
<dbReference type="InterPro" id="IPR018946">
    <property type="entry name" value="PhoD-like_MPP"/>
</dbReference>
<dbReference type="Gene3D" id="3.60.21.70">
    <property type="entry name" value="PhoD-like phosphatase"/>
    <property type="match status" value="1"/>
</dbReference>
<dbReference type="EMBL" id="PYMB01000011">
    <property type="protein sequence ID" value="PSW10342.1"/>
    <property type="molecule type" value="Genomic_DNA"/>
</dbReference>
<gene>
    <name evidence="2" type="ORF">C9J01_19230</name>
</gene>
<proteinExistence type="predicted"/>
<dbReference type="RefSeq" id="WP_107299756.1">
    <property type="nucleotide sequence ID" value="NZ_PYMB01000011.1"/>
</dbReference>
<dbReference type="AlphaFoldDB" id="A0A2T3N9Y4"/>
<dbReference type="CDD" id="cd07389">
    <property type="entry name" value="MPP_PhoD"/>
    <property type="match status" value="1"/>
</dbReference>
<dbReference type="Pfam" id="PF09423">
    <property type="entry name" value="PhoD"/>
    <property type="match status" value="1"/>
</dbReference>
<dbReference type="PANTHER" id="PTHR37031:SF2">
    <property type="entry name" value="PHOD-LIKE PHOSPHATASE METALLOPHOSPHATASE DOMAIN-CONTAINING PROTEIN"/>
    <property type="match status" value="1"/>
</dbReference>
<feature type="domain" description="PhoD-like phosphatase metallophosphatase" evidence="1">
    <location>
        <begin position="149"/>
        <end position="381"/>
    </location>
</feature>
<dbReference type="Proteomes" id="UP000241346">
    <property type="component" value="Unassembled WGS sequence"/>
</dbReference>
<comment type="caution">
    <text evidence="2">The sequence shown here is derived from an EMBL/GenBank/DDBJ whole genome shotgun (WGS) entry which is preliminary data.</text>
</comment>
<sequence>MQTIKAMTVGPIVGHTSASDARIWGRARYKSKKKTSIFRAHGIARIRLLGDTNWVTKIFKMNPNFDMTGVAIFSDLAADTEYQYQAGWFFSEDEPEQIDINTDINWGGIGISTFKTASNVSTQPRELAFGSCRYFLKLFGGKYFTENGDKTFRSIVNQIEGGKPLDRFLMLGDQIYADDLNIIAPDQTVDEYCKRYQQAFSQPHIRKLMGMVPTYMMLDDHEIEDNWPKSASPEDKRKKYPQAMLAYSAYQQAHSPLIQLDSSGKIIRSHTAHYYTFSDGCCEFFVADTRTERNENTGKIISDAQHRALRQWLSSVPEDSVKFIATSVPFFPDIEDDTSDKWGGYLAQRDIIIDHIRHRGIRKVVFLSGDVHCSFNATINVGSDEEPLDVHSIVSSPFYWPYSHMEGDDFNWQWVRTVNRNKSYRITHHSEVLSDDNFTRLSVTPSSIEIKVYKRKEFARPIQQTTLRL</sequence>
<name>A0A2T3N9Y4_9GAMM</name>
<protein>
    <submittedName>
        <fullName evidence="2">Alkaline phosphatase</fullName>
    </submittedName>
</protein>
<dbReference type="InterPro" id="IPR029052">
    <property type="entry name" value="Metallo-depent_PP-like"/>
</dbReference>
<dbReference type="OrthoDB" id="9795624at2"/>
<evidence type="ECO:0000313" key="2">
    <source>
        <dbReference type="EMBL" id="PSW10342.1"/>
    </source>
</evidence>
<accession>A0A2T3N9Y4</accession>
<organism evidence="2 3">
    <name type="scientific">Photobacterium rosenbergii</name>
    <dbReference type="NCBI Taxonomy" id="294936"/>
    <lineage>
        <taxon>Bacteria</taxon>
        <taxon>Pseudomonadati</taxon>
        <taxon>Pseudomonadota</taxon>
        <taxon>Gammaproteobacteria</taxon>
        <taxon>Vibrionales</taxon>
        <taxon>Vibrionaceae</taxon>
        <taxon>Photobacterium</taxon>
    </lineage>
</organism>